<feature type="transmembrane region" description="Helical" evidence="8">
    <location>
        <begin position="564"/>
        <end position="583"/>
    </location>
</feature>
<evidence type="ECO:0000256" key="7">
    <source>
        <dbReference type="RuleBase" id="RU003322"/>
    </source>
</evidence>
<dbReference type="Pfam" id="PF00012">
    <property type="entry name" value="HSP70"/>
    <property type="match status" value="2"/>
</dbReference>
<evidence type="ECO:0000256" key="2">
    <source>
        <dbReference type="ARBA" id="ARBA00022553"/>
    </source>
</evidence>
<dbReference type="InterPro" id="IPR046492">
    <property type="entry name" value="DUF6585"/>
</dbReference>
<keyword evidence="8" id="KW-0812">Transmembrane</keyword>
<keyword evidence="10" id="KW-1185">Reference proteome</keyword>
<dbReference type="RefSeq" id="WP_387895899.1">
    <property type="nucleotide sequence ID" value="NZ_JBIAPK010000004.1"/>
</dbReference>
<reference evidence="9 10" key="1">
    <citation type="submission" date="2024-10" db="EMBL/GenBank/DDBJ databases">
        <title>The Natural Products Discovery Center: Release of the First 8490 Sequenced Strains for Exploring Actinobacteria Biosynthetic Diversity.</title>
        <authorList>
            <person name="Kalkreuter E."/>
            <person name="Kautsar S.A."/>
            <person name="Yang D."/>
            <person name="Bader C.D."/>
            <person name="Teijaro C.N."/>
            <person name="Fluegel L."/>
            <person name="Davis C.M."/>
            <person name="Simpson J.R."/>
            <person name="Lauterbach L."/>
            <person name="Steele A.D."/>
            <person name="Gui C."/>
            <person name="Meng S."/>
            <person name="Li G."/>
            <person name="Viehrig K."/>
            <person name="Ye F."/>
            <person name="Su P."/>
            <person name="Kiefer A.F."/>
            <person name="Nichols A."/>
            <person name="Cepeda A.J."/>
            <person name="Yan W."/>
            <person name="Fan B."/>
            <person name="Jiang Y."/>
            <person name="Adhikari A."/>
            <person name="Zheng C.-J."/>
            <person name="Schuster L."/>
            <person name="Cowan T.M."/>
            <person name="Smanski M.J."/>
            <person name="Chevrette M.G."/>
            <person name="De Carvalho L.P.S."/>
            <person name="Shen B."/>
        </authorList>
    </citation>
    <scope>NUCLEOTIDE SEQUENCE [LARGE SCALE GENOMIC DNA]</scope>
    <source>
        <strain evidence="9 10">NPDC003029</strain>
    </source>
</reference>
<evidence type="ECO:0000256" key="3">
    <source>
        <dbReference type="ARBA" id="ARBA00022741"/>
    </source>
</evidence>
<dbReference type="Gene3D" id="3.30.420.40">
    <property type="match status" value="2"/>
</dbReference>
<dbReference type="SUPFAM" id="SSF53067">
    <property type="entry name" value="Actin-like ATPase domain"/>
    <property type="match status" value="2"/>
</dbReference>
<protein>
    <submittedName>
        <fullName evidence="9">DUF6585 family protein</fullName>
    </submittedName>
</protein>
<dbReference type="CDD" id="cd10234">
    <property type="entry name" value="ASKHA_NBD_HSP70_DnaK-like"/>
    <property type="match status" value="1"/>
</dbReference>
<dbReference type="Gene3D" id="2.60.34.10">
    <property type="entry name" value="Substrate Binding Domain Of DNAk, Chain A, domain 1"/>
    <property type="match status" value="1"/>
</dbReference>
<comment type="similarity">
    <text evidence="1 7">Belongs to the heat shock protein 70 family.</text>
</comment>
<dbReference type="EMBL" id="JBIAPK010000004">
    <property type="protein sequence ID" value="MFF3340046.1"/>
    <property type="molecule type" value="Genomic_DNA"/>
</dbReference>
<dbReference type="InterPro" id="IPR029047">
    <property type="entry name" value="HSP70_peptide-bd_sf"/>
</dbReference>
<keyword evidence="8" id="KW-1133">Transmembrane helix</keyword>
<dbReference type="Pfam" id="PF20226">
    <property type="entry name" value="DUF6585"/>
    <property type="match status" value="1"/>
</dbReference>
<dbReference type="InterPro" id="IPR018181">
    <property type="entry name" value="Heat_shock_70_CS"/>
</dbReference>
<evidence type="ECO:0000256" key="1">
    <source>
        <dbReference type="ARBA" id="ARBA00007381"/>
    </source>
</evidence>
<evidence type="ECO:0000313" key="9">
    <source>
        <dbReference type="EMBL" id="MFF3340046.1"/>
    </source>
</evidence>
<evidence type="ECO:0000256" key="4">
    <source>
        <dbReference type="ARBA" id="ARBA00022840"/>
    </source>
</evidence>
<keyword evidence="8" id="KW-0472">Membrane</keyword>
<dbReference type="PANTHER" id="PTHR19375">
    <property type="entry name" value="HEAT SHOCK PROTEIN 70KDA"/>
    <property type="match status" value="1"/>
</dbReference>
<keyword evidence="4 7" id="KW-0067">ATP-binding</keyword>
<dbReference type="InterPro" id="IPR013126">
    <property type="entry name" value="Hsp_70_fam"/>
</dbReference>
<keyword evidence="2" id="KW-0597">Phosphoprotein</keyword>
<organism evidence="9 10">
    <name type="scientific">Streptomyces flavidovirens</name>
    <dbReference type="NCBI Taxonomy" id="67298"/>
    <lineage>
        <taxon>Bacteria</taxon>
        <taxon>Bacillati</taxon>
        <taxon>Actinomycetota</taxon>
        <taxon>Actinomycetes</taxon>
        <taxon>Kitasatosporales</taxon>
        <taxon>Streptomycetaceae</taxon>
        <taxon>Streptomyces</taxon>
    </lineage>
</organism>
<gene>
    <name evidence="9" type="ORF">ACFYWW_15110</name>
</gene>
<dbReference type="PROSITE" id="PS01036">
    <property type="entry name" value="HSP70_3"/>
    <property type="match status" value="1"/>
</dbReference>
<name>A0ABW6RET0_9ACTN</name>
<dbReference type="PROSITE" id="PS00297">
    <property type="entry name" value="HSP70_1"/>
    <property type="match status" value="1"/>
</dbReference>
<proteinExistence type="inferred from homology"/>
<sequence length="757" mass="80441">MARAVGIDLGTTDSVVCVLQDGEPTLIPNAEGSRTTPSVVAFAKDGEVLVGEAARRQAVTNASRTICSVKRQMGTDWSIPIGEKTFSAQEISAFVLRKLKRDAEAYLGEKVTAAVITVPAYFSQAQRQATREAGELAGLDVLRVISEPSAAGLGHALGKSGKTALVVRLGGGTFDVSLVDVAEEAHVEHVVQVKATSGDDRLGGDDWDQAVADYLVTRFENLHGVDLSSDRTAVQRLREAAETAKIELSSSSQTTIELPYLAASAEGPLHLNECVTRARFQELTRGLLERCKAPVQRVLKDAAVPVRNIDQVVLVGGGSRMPAVADLMCELTGGKTPSRAAHGDEVVAIGAALQAGVLTGVRKDVLLLDAVPMPLGVETAGGVMTVVVERSTTIPTRCSEIFTTAEHMPGGDARPIVFHVHQGDHPAAAHNHRLGTLALTGLPPARRGVPRIELTLEIDANGTVSALAKDLDSERVWPMVGVGGTEPYKEGIAVVTVVKPEAEQPESASGEPPSEQVSAAVERERLGGHQTTYHAKPRGLMVPAVLATAFLVLTGIGITIPNMYQVAVCGLLTAVFGALLLGARYANRRYAQLQIFDQGLVVVDADGRPTACRWDALSVRQKVVDHYHYGVPQGRSHAYTLKGPDGETLLHPGGIPYPEHWGPAIQDAVTEAQLPIALAAVRRGETVSFGDISVNRDAVTAYGRSVTWDRIEQISVEAGTVSLNVAGKWLPLTSTKVSSIPNFFVFHALAEHLRRSA</sequence>
<keyword evidence="5" id="KW-0346">Stress response</keyword>
<evidence type="ECO:0000313" key="10">
    <source>
        <dbReference type="Proteomes" id="UP001601976"/>
    </source>
</evidence>
<accession>A0ABW6RET0</accession>
<dbReference type="Proteomes" id="UP001601976">
    <property type="component" value="Unassembled WGS sequence"/>
</dbReference>
<keyword evidence="3 7" id="KW-0547">Nucleotide-binding</keyword>
<feature type="transmembrane region" description="Helical" evidence="8">
    <location>
        <begin position="540"/>
        <end position="558"/>
    </location>
</feature>
<evidence type="ECO:0000256" key="6">
    <source>
        <dbReference type="ARBA" id="ARBA00023186"/>
    </source>
</evidence>
<dbReference type="InterPro" id="IPR043129">
    <property type="entry name" value="ATPase_NBD"/>
</dbReference>
<dbReference type="Gene3D" id="3.90.640.10">
    <property type="entry name" value="Actin, Chain A, domain 4"/>
    <property type="match status" value="1"/>
</dbReference>
<evidence type="ECO:0000256" key="8">
    <source>
        <dbReference type="SAM" id="Phobius"/>
    </source>
</evidence>
<dbReference type="SUPFAM" id="SSF100920">
    <property type="entry name" value="Heat shock protein 70kD (HSP70), peptide-binding domain"/>
    <property type="match status" value="1"/>
</dbReference>
<evidence type="ECO:0000256" key="5">
    <source>
        <dbReference type="ARBA" id="ARBA00023016"/>
    </source>
</evidence>
<dbReference type="PRINTS" id="PR00301">
    <property type="entry name" value="HEATSHOCK70"/>
</dbReference>
<keyword evidence="6" id="KW-0143">Chaperone</keyword>
<comment type="caution">
    <text evidence="9">The sequence shown here is derived from an EMBL/GenBank/DDBJ whole genome shotgun (WGS) entry which is preliminary data.</text>
</comment>